<proteinExistence type="predicted"/>
<organism evidence="1 2">
    <name type="scientific">Vibrio chanodichtyis</name>
    <dbReference type="NCBI Taxonomy" id="3027932"/>
    <lineage>
        <taxon>Bacteria</taxon>
        <taxon>Pseudomonadati</taxon>
        <taxon>Pseudomonadota</taxon>
        <taxon>Gammaproteobacteria</taxon>
        <taxon>Vibrionales</taxon>
        <taxon>Vibrionaceae</taxon>
        <taxon>Vibrio</taxon>
    </lineage>
</organism>
<evidence type="ECO:0008006" key="3">
    <source>
        <dbReference type="Google" id="ProtNLM"/>
    </source>
</evidence>
<dbReference type="EMBL" id="JARBFT010000001">
    <property type="protein sequence ID" value="MDE1513533.1"/>
    <property type="molecule type" value="Genomic_DNA"/>
</dbReference>
<protein>
    <recommendedName>
        <fullName evidence="3">Lipoprotein</fullName>
    </recommendedName>
</protein>
<gene>
    <name evidence="1" type="ORF">PUN32_00720</name>
</gene>
<dbReference type="PROSITE" id="PS51257">
    <property type="entry name" value="PROKAR_LIPOPROTEIN"/>
    <property type="match status" value="1"/>
</dbReference>
<evidence type="ECO:0000313" key="1">
    <source>
        <dbReference type="EMBL" id="MDE1513533.1"/>
    </source>
</evidence>
<sequence>MQFPKRTVAVAIIVGLLSACGGSEESSPLPPKTLTAIDGYLIGAEVYVDRNQNGKADADEKLDQLSGEKGQIAIPSADAEFDVIVKAIAGKTRDSDKGGTVEQSFELLAKSTSSVASPFTTIAFAQNKTMEALAAELGYDSNTLSHDYVALKNSAEDAKSAHLFARSIVSSLDMDKNSDDFATRMKSINDEIDKLINQDKELDDIVIYLSDTGVASVSSMPPTLTEFMDKQTYVSFSMNDFWRTRDNGDEVAYWQFDINNNAVKLNEIPLSLAFDKLNPNSFFMTWSKEPNVECEYPYGSVCRSEMQDDFIFMENEFALAISVDGDIQIYLKPRESESIDHTLNGVDQFDLTSSSIELNTYHHLDDKSTDWSPKPSLRELSGGTIKIISADNGTISFGDLEYQVIRGNGQIYIIKRADGHPSLLFRNEQLADLMKSKWENHKLEQPDD</sequence>
<comment type="caution">
    <text evidence="1">The sequence shown here is derived from an EMBL/GenBank/DDBJ whole genome shotgun (WGS) entry which is preliminary data.</text>
</comment>
<name>A0ABT5UVV0_9VIBR</name>
<dbReference type="Proteomes" id="UP001216189">
    <property type="component" value="Unassembled WGS sequence"/>
</dbReference>
<reference evidence="1 2" key="1">
    <citation type="submission" date="2023-02" db="EMBL/GenBank/DDBJ databases">
        <title>Vibrio intestini sp. nov., a close relative of Vibrio cholerae isolated from the intestine of Healthy Culter dabryi.</title>
        <authorList>
            <person name="Wu N."/>
        </authorList>
    </citation>
    <scope>NUCLEOTIDE SEQUENCE [LARGE SCALE GENOMIC DNA]</scope>
    <source>
        <strain evidence="1 2">DSL-7</strain>
    </source>
</reference>
<keyword evidence="2" id="KW-1185">Reference proteome</keyword>
<dbReference type="RefSeq" id="WP_274721304.1">
    <property type="nucleotide sequence ID" value="NZ_JARBFT010000001.1"/>
</dbReference>
<accession>A0ABT5UVV0</accession>
<evidence type="ECO:0000313" key="2">
    <source>
        <dbReference type="Proteomes" id="UP001216189"/>
    </source>
</evidence>